<reference evidence="6" key="1">
    <citation type="journal article" date="2019" name="Sci. Rep.">
        <title>Draft genome of Tanacetum cinerariifolium, the natural source of mosquito coil.</title>
        <authorList>
            <person name="Yamashiro T."/>
            <person name="Shiraishi A."/>
            <person name="Satake H."/>
            <person name="Nakayama K."/>
        </authorList>
    </citation>
    <scope>NUCLEOTIDE SEQUENCE</scope>
</reference>
<dbReference type="InterPro" id="IPR036397">
    <property type="entry name" value="RNaseH_sf"/>
</dbReference>
<keyword evidence="2" id="KW-0479">Metal-binding</keyword>
<evidence type="ECO:0000256" key="3">
    <source>
        <dbReference type="ARBA" id="ARBA00022801"/>
    </source>
</evidence>
<dbReference type="InterPro" id="IPR001584">
    <property type="entry name" value="Integrase_cat-core"/>
</dbReference>
<dbReference type="GO" id="GO:0015074">
    <property type="term" value="P:DNA integration"/>
    <property type="evidence" value="ECO:0007669"/>
    <property type="project" value="InterPro"/>
</dbReference>
<feature type="region of interest" description="Disordered" evidence="4">
    <location>
        <begin position="1"/>
        <end position="28"/>
    </location>
</feature>
<dbReference type="Pfam" id="PF22936">
    <property type="entry name" value="Pol_BBD"/>
    <property type="match status" value="1"/>
</dbReference>
<dbReference type="InterPro" id="IPR013103">
    <property type="entry name" value="RVT_2"/>
</dbReference>
<evidence type="ECO:0000259" key="5">
    <source>
        <dbReference type="PROSITE" id="PS50994"/>
    </source>
</evidence>
<evidence type="ECO:0000256" key="4">
    <source>
        <dbReference type="SAM" id="MobiDB-lite"/>
    </source>
</evidence>
<dbReference type="PANTHER" id="PTHR42648:SF32">
    <property type="entry name" value="RIBONUCLEASE H-LIKE DOMAIN, GAG-PRE-INTEGRASE DOMAIN PROTEIN-RELATED"/>
    <property type="match status" value="1"/>
</dbReference>
<evidence type="ECO:0000256" key="2">
    <source>
        <dbReference type="ARBA" id="ARBA00022723"/>
    </source>
</evidence>
<dbReference type="Pfam" id="PF00665">
    <property type="entry name" value="rve"/>
    <property type="match status" value="1"/>
</dbReference>
<dbReference type="GO" id="GO:0003676">
    <property type="term" value="F:nucleic acid binding"/>
    <property type="evidence" value="ECO:0007669"/>
    <property type="project" value="InterPro"/>
</dbReference>
<comment type="caution">
    <text evidence="6">The sequence shown here is derived from an EMBL/GenBank/DDBJ whole genome shotgun (WGS) entry which is preliminary data.</text>
</comment>
<feature type="region of interest" description="Disordered" evidence="4">
    <location>
        <begin position="757"/>
        <end position="787"/>
    </location>
</feature>
<keyword evidence="3" id="KW-0378">Hydrolase</keyword>
<sequence length="1539" mass="174281">MAMLTMRARRECRSPRENRNKDTPRRTVPMEVSTLNALVSQCDAVNGYDWSFQAEEEPTNYALMAFTSSGSSSSSGSNNESVANVVNVESSSNKPSKDMSMTLTPDAPIIEDWTSDSEDETEIESVPKQKEPSFVLTSEHVKTLRKSVKKVEHPKQARNLRTANQKSRGHKNIWNRKACFVCKSLNHLIKDCDYYEKQMVQKPMWNSAMRVNHQNSIRMTHPHSNRNVVPTSVLPRSRLVSLNAARPVPTAGNPHQALKDKGVIDSGCSRHMTGNISFLSDIKEFNRGYVAFGGNRKGGKISSKGKIKTSKLDFNDVYFVKELKFNLFSVSKMCDKKNNVFFTDTECVVLSFDYKLPDENHVLLRVPRKKNMYNVDLKNVVPLGDLTCLFAKATLDESSLWHRRLGHIKFKTMNKLVKGNLVRGLPSKIFKNNHNCVACQKGKKHRTSCKSKPVSSVSHPLQRLHMDLFRPTIVKSLNKKSYCLVVIDDYSRFSWVFFLATPTSAILKTFITGIENQINHKVKIIRCDNGIEFKNHDLNQFCRMKGIKREFSVARTPQQNSVAERKNRTLIEAARTMLADSLLPIPFWAEAVNTICYVQNKVLVTKPHNKTPYELLLGRSPSIGFMRPFGCPVTILNTLDRLGKFDRKADEGFLVGYSVNSKAFRVFNRIGPKWLFNIDTLTQSMNYQPVVAGNQPNHNASIKENLDAGKVGKETVSAQQYVLLPLWSTSLQDPQNSDNDVADAVFVVKENENDVHVSISETDKTANKKHDEKAKRDDRGKSPVDSTIGVKDLRTKFEEFSSNSTNRVNAVSAPVTAAGPNPTNSTNSFNTASPSDIVVSLNFEITGKSSFVDPSKYPDDPDMPELEDIVYSDNEEDVGAEANLSNLETNISVNPIPTSRVHKDHPITQIIDLPKGKRAIGSKWIFRNKKDERGIVIRNKARLVAQGHTQEEGINYDEFFAPVARIEAIRLQVKQKDDGIFISQDKYVAKILRKFGFTDVKSAITPIETEKPLLKDHDGEDVDVHIYKSMIDSLMYLTLSRPDIMYLKGNPHLGLWYPKDSPFNLVAYSDSDYAGASLDRKSTTGGCQFLELASPKQMALGKDYSNPFMAGSLPKTIWHFITAVSYKLMLFGLMKDAAINLMLLEDVIRRDLCLDDADGVECLPNEEIFAELGCIVRNVDSPSKFLMYPRFLQVVINNQVADLTSYNTKYTSPTLTQKVFANMRRVEKGFSGVETHLFALMLVQPLLQATEEEEEVEVPTAPTPTSPTNVELQGRIDQDVSAATKDVSAVEPTGFDHEEQEKDDLERALVVQKQYDNKEENIDWNVVAKKIQEKHLDNIRKYQSLKRKLVSTAQARKNMIIYLKNMAGYKMEHFRGMTYDKVRLIFEREYKKVQTLFKPDKDVEEPKKKRVAKETMLQESFKKLKAVKVSGFDSTKETPSNDPKKISEEDVQNMLEIVLISEFKVEALPVKYPIIDWEIHSEGSRTYWKIIRVDGITEAYQSFEDMLKGFDREDLVALRSLVKEKFSSAVPNVDKEKAL</sequence>
<dbReference type="InterPro" id="IPR025724">
    <property type="entry name" value="GAG-pre-integrase_dom"/>
</dbReference>
<evidence type="ECO:0000256" key="1">
    <source>
        <dbReference type="ARBA" id="ARBA00022670"/>
    </source>
</evidence>
<dbReference type="GO" id="GO:0008233">
    <property type="term" value="F:peptidase activity"/>
    <property type="evidence" value="ECO:0007669"/>
    <property type="project" value="UniProtKB-KW"/>
</dbReference>
<feature type="compositionally biased region" description="Basic and acidic residues" evidence="4">
    <location>
        <begin position="8"/>
        <end position="25"/>
    </location>
</feature>
<protein>
    <submittedName>
        <fullName evidence="6">Putative ribonuclease H-like domain-containing protein</fullName>
    </submittedName>
</protein>
<dbReference type="Gene3D" id="3.30.420.10">
    <property type="entry name" value="Ribonuclease H-like superfamily/Ribonuclease H"/>
    <property type="match status" value="1"/>
</dbReference>
<dbReference type="Pfam" id="PF13976">
    <property type="entry name" value="gag_pre-integrs"/>
    <property type="match status" value="1"/>
</dbReference>
<dbReference type="PROSITE" id="PS50994">
    <property type="entry name" value="INTEGRASE"/>
    <property type="match status" value="1"/>
</dbReference>
<evidence type="ECO:0000313" key="6">
    <source>
        <dbReference type="EMBL" id="GEU47130.1"/>
    </source>
</evidence>
<feature type="domain" description="Integrase catalytic" evidence="5">
    <location>
        <begin position="456"/>
        <end position="620"/>
    </location>
</feature>
<dbReference type="GO" id="GO:0046872">
    <property type="term" value="F:metal ion binding"/>
    <property type="evidence" value="ECO:0007669"/>
    <property type="project" value="UniProtKB-KW"/>
</dbReference>
<feature type="compositionally biased region" description="Basic and acidic residues" evidence="4">
    <location>
        <begin position="757"/>
        <end position="782"/>
    </location>
</feature>
<dbReference type="InterPro" id="IPR039537">
    <property type="entry name" value="Retrotran_Ty1/copia-like"/>
</dbReference>
<dbReference type="Pfam" id="PF07727">
    <property type="entry name" value="RVT_2"/>
    <property type="match status" value="1"/>
</dbReference>
<dbReference type="InterPro" id="IPR054722">
    <property type="entry name" value="PolX-like_BBD"/>
</dbReference>
<accession>A0A6L2KEE3</accession>
<feature type="region of interest" description="Disordered" evidence="4">
    <location>
        <begin position="148"/>
        <end position="169"/>
    </location>
</feature>
<name>A0A6L2KEE3_TANCI</name>
<dbReference type="GO" id="GO:0006508">
    <property type="term" value="P:proteolysis"/>
    <property type="evidence" value="ECO:0007669"/>
    <property type="project" value="UniProtKB-KW"/>
</dbReference>
<organism evidence="6">
    <name type="scientific">Tanacetum cinerariifolium</name>
    <name type="common">Dalmatian daisy</name>
    <name type="synonym">Chrysanthemum cinerariifolium</name>
    <dbReference type="NCBI Taxonomy" id="118510"/>
    <lineage>
        <taxon>Eukaryota</taxon>
        <taxon>Viridiplantae</taxon>
        <taxon>Streptophyta</taxon>
        <taxon>Embryophyta</taxon>
        <taxon>Tracheophyta</taxon>
        <taxon>Spermatophyta</taxon>
        <taxon>Magnoliopsida</taxon>
        <taxon>eudicotyledons</taxon>
        <taxon>Gunneridae</taxon>
        <taxon>Pentapetalae</taxon>
        <taxon>asterids</taxon>
        <taxon>campanulids</taxon>
        <taxon>Asterales</taxon>
        <taxon>Asteraceae</taxon>
        <taxon>Asteroideae</taxon>
        <taxon>Anthemideae</taxon>
        <taxon>Anthemidinae</taxon>
        <taxon>Tanacetum</taxon>
    </lineage>
</organism>
<dbReference type="EMBL" id="BKCJ010002225">
    <property type="protein sequence ID" value="GEU47130.1"/>
    <property type="molecule type" value="Genomic_DNA"/>
</dbReference>
<gene>
    <name evidence="6" type="ORF">Tci_019108</name>
</gene>
<dbReference type="PANTHER" id="PTHR42648">
    <property type="entry name" value="TRANSPOSASE, PUTATIVE-RELATED"/>
    <property type="match status" value="1"/>
</dbReference>
<proteinExistence type="predicted"/>
<dbReference type="InterPro" id="IPR012337">
    <property type="entry name" value="RNaseH-like_sf"/>
</dbReference>
<dbReference type="SUPFAM" id="SSF53098">
    <property type="entry name" value="Ribonuclease H-like"/>
    <property type="match status" value="1"/>
</dbReference>
<keyword evidence="1" id="KW-0645">Protease</keyword>